<evidence type="ECO:0000313" key="1">
    <source>
        <dbReference type="EMBL" id="KAH3797587.1"/>
    </source>
</evidence>
<organism evidence="1 2">
    <name type="scientific">Dreissena polymorpha</name>
    <name type="common">Zebra mussel</name>
    <name type="synonym">Mytilus polymorpha</name>
    <dbReference type="NCBI Taxonomy" id="45954"/>
    <lineage>
        <taxon>Eukaryota</taxon>
        <taxon>Metazoa</taxon>
        <taxon>Spiralia</taxon>
        <taxon>Lophotrochozoa</taxon>
        <taxon>Mollusca</taxon>
        <taxon>Bivalvia</taxon>
        <taxon>Autobranchia</taxon>
        <taxon>Heteroconchia</taxon>
        <taxon>Euheterodonta</taxon>
        <taxon>Imparidentia</taxon>
        <taxon>Neoheterodontei</taxon>
        <taxon>Myida</taxon>
        <taxon>Dreissenoidea</taxon>
        <taxon>Dreissenidae</taxon>
        <taxon>Dreissena</taxon>
    </lineage>
</organism>
<proteinExistence type="predicted"/>
<reference evidence="1" key="1">
    <citation type="journal article" date="2019" name="bioRxiv">
        <title>The Genome of the Zebra Mussel, Dreissena polymorpha: A Resource for Invasive Species Research.</title>
        <authorList>
            <person name="McCartney M.A."/>
            <person name="Auch B."/>
            <person name="Kono T."/>
            <person name="Mallez S."/>
            <person name="Zhang Y."/>
            <person name="Obille A."/>
            <person name="Becker A."/>
            <person name="Abrahante J.E."/>
            <person name="Garbe J."/>
            <person name="Badalamenti J.P."/>
            <person name="Herman A."/>
            <person name="Mangelson H."/>
            <person name="Liachko I."/>
            <person name="Sullivan S."/>
            <person name="Sone E.D."/>
            <person name="Koren S."/>
            <person name="Silverstein K.A.T."/>
            <person name="Beckman K.B."/>
            <person name="Gohl D.M."/>
        </authorList>
    </citation>
    <scope>NUCLEOTIDE SEQUENCE</scope>
    <source>
        <strain evidence="1">Duluth1</strain>
        <tissue evidence="1">Whole animal</tissue>
    </source>
</reference>
<sequence length="214" mass="24874">MISKGCKTSFCVTSRVITRKTAPPPGSHVFQQTRTIFKLIQYIFHEDWTINVTSRVLTRFYYTLKPYKFREDWTKNVTSRETATPPGSHVFQPTRTIFELVQDIVITNVLTKLHEDWTINVTSRVLTRFYYSHNDIRKTTPPPDGNVFHPTRTIFELVQDIIWTHIGQKNVTSRVLTRKTATPPGSHVCQPTGTIFELVQNIIETHVLTKFHED</sequence>
<gene>
    <name evidence="1" type="ORF">DPMN_151170</name>
</gene>
<dbReference type="EMBL" id="JAIWYP010000007">
    <property type="protein sequence ID" value="KAH3797587.1"/>
    <property type="molecule type" value="Genomic_DNA"/>
</dbReference>
<protein>
    <submittedName>
        <fullName evidence="1">Uncharacterized protein</fullName>
    </submittedName>
</protein>
<reference evidence="1" key="2">
    <citation type="submission" date="2020-11" db="EMBL/GenBank/DDBJ databases">
        <authorList>
            <person name="McCartney M.A."/>
            <person name="Auch B."/>
            <person name="Kono T."/>
            <person name="Mallez S."/>
            <person name="Becker A."/>
            <person name="Gohl D.M."/>
            <person name="Silverstein K.A.T."/>
            <person name="Koren S."/>
            <person name="Bechman K.B."/>
            <person name="Herman A."/>
            <person name="Abrahante J.E."/>
            <person name="Garbe J."/>
        </authorList>
    </citation>
    <scope>NUCLEOTIDE SEQUENCE</scope>
    <source>
        <strain evidence="1">Duluth1</strain>
        <tissue evidence="1">Whole animal</tissue>
    </source>
</reference>
<keyword evidence="2" id="KW-1185">Reference proteome</keyword>
<accession>A0A9D4J718</accession>
<comment type="caution">
    <text evidence="1">The sequence shown here is derived from an EMBL/GenBank/DDBJ whole genome shotgun (WGS) entry which is preliminary data.</text>
</comment>
<name>A0A9D4J718_DREPO</name>
<dbReference type="AlphaFoldDB" id="A0A9D4J718"/>
<dbReference type="Proteomes" id="UP000828390">
    <property type="component" value="Unassembled WGS sequence"/>
</dbReference>
<evidence type="ECO:0000313" key="2">
    <source>
        <dbReference type="Proteomes" id="UP000828390"/>
    </source>
</evidence>